<dbReference type="Proteomes" id="UP000437068">
    <property type="component" value="Unassembled WGS sequence"/>
</dbReference>
<gene>
    <name evidence="4" type="ORF">PF001_g30249</name>
    <name evidence="3" type="ORF">PF007_g30254</name>
    <name evidence="5" type="ORF">PF008_g18166</name>
    <name evidence="1" type="ORF">PF009_g23748</name>
    <name evidence="2" type="ORF">PF010_g30215</name>
</gene>
<dbReference type="EMBL" id="QXGF01002129">
    <property type="protein sequence ID" value="KAE8926051.1"/>
    <property type="molecule type" value="Genomic_DNA"/>
</dbReference>
<sequence length="40" mass="4625">MLPEIWQPTAEYAVLARIRKRHEMKAIVTNTTRGMRVGSL</sequence>
<dbReference type="Proteomes" id="UP000486351">
    <property type="component" value="Unassembled WGS sequence"/>
</dbReference>
<reference evidence="6 7" key="1">
    <citation type="submission" date="2018-08" db="EMBL/GenBank/DDBJ databases">
        <title>Genomic investigation of the strawberry pathogen Phytophthora fragariae indicates pathogenicity is determined by transcriptional variation in three key races.</title>
        <authorList>
            <person name="Adams T.M."/>
            <person name="Armitage A.D."/>
            <person name="Sobczyk M.K."/>
            <person name="Bates H.J."/>
            <person name="Dunwell J.M."/>
            <person name="Nellist C.F."/>
            <person name="Harrison R.J."/>
        </authorList>
    </citation>
    <scope>NUCLEOTIDE SEQUENCE [LARGE SCALE GENOMIC DNA]</scope>
    <source>
        <strain evidence="4 7">A4</strain>
        <strain evidence="3 8">NOV-71</strain>
        <strain evidence="5 9">NOV-77</strain>
        <strain evidence="1 6">NOV-9</strain>
        <strain evidence="2 10">ONT-3</strain>
    </source>
</reference>
<name>A0A6A3E2V1_9STRA</name>
<evidence type="ECO:0000313" key="7">
    <source>
        <dbReference type="Proteomes" id="UP000437068"/>
    </source>
</evidence>
<dbReference type="AlphaFoldDB" id="A0A6A3E2V1"/>
<protein>
    <submittedName>
        <fullName evidence="1">Uncharacterized protein</fullName>
    </submittedName>
</protein>
<evidence type="ECO:0000313" key="5">
    <source>
        <dbReference type="EMBL" id="KAE9319834.1"/>
    </source>
</evidence>
<evidence type="ECO:0000313" key="6">
    <source>
        <dbReference type="Proteomes" id="UP000429523"/>
    </source>
</evidence>
<dbReference type="Proteomes" id="UP000488956">
    <property type="component" value="Unassembled WGS sequence"/>
</dbReference>
<evidence type="ECO:0000313" key="9">
    <source>
        <dbReference type="Proteomes" id="UP000486351"/>
    </source>
</evidence>
<proteinExistence type="predicted"/>
<dbReference type="Proteomes" id="UP000441208">
    <property type="component" value="Unassembled WGS sequence"/>
</dbReference>
<organism evidence="1 6">
    <name type="scientific">Phytophthora fragariae</name>
    <dbReference type="NCBI Taxonomy" id="53985"/>
    <lineage>
        <taxon>Eukaryota</taxon>
        <taxon>Sar</taxon>
        <taxon>Stramenopiles</taxon>
        <taxon>Oomycota</taxon>
        <taxon>Peronosporomycetes</taxon>
        <taxon>Peronosporales</taxon>
        <taxon>Peronosporaceae</taxon>
        <taxon>Phytophthora</taxon>
    </lineage>
</organism>
<evidence type="ECO:0000313" key="1">
    <source>
        <dbReference type="EMBL" id="KAE8926051.1"/>
    </source>
</evidence>
<dbReference type="Proteomes" id="UP000429523">
    <property type="component" value="Unassembled WGS sequence"/>
</dbReference>
<evidence type="ECO:0000313" key="3">
    <source>
        <dbReference type="EMBL" id="KAE9061450.1"/>
    </source>
</evidence>
<evidence type="ECO:0000313" key="10">
    <source>
        <dbReference type="Proteomes" id="UP000488956"/>
    </source>
</evidence>
<dbReference type="EMBL" id="QXFY01001362">
    <property type="protein sequence ID" value="KAE9319834.1"/>
    <property type="molecule type" value="Genomic_DNA"/>
</dbReference>
<evidence type="ECO:0000313" key="4">
    <source>
        <dbReference type="EMBL" id="KAE9267026.1"/>
    </source>
</evidence>
<dbReference type="EMBL" id="QXGE01005616">
    <property type="protein sequence ID" value="KAE9267026.1"/>
    <property type="molecule type" value="Genomic_DNA"/>
</dbReference>
<dbReference type="EMBL" id="QXFZ01005260">
    <property type="protein sequence ID" value="KAE9061450.1"/>
    <property type="molecule type" value="Genomic_DNA"/>
</dbReference>
<evidence type="ECO:0000313" key="8">
    <source>
        <dbReference type="Proteomes" id="UP000441208"/>
    </source>
</evidence>
<dbReference type="EMBL" id="QXFX01005562">
    <property type="protein sequence ID" value="KAE9060446.1"/>
    <property type="molecule type" value="Genomic_DNA"/>
</dbReference>
<evidence type="ECO:0000313" key="2">
    <source>
        <dbReference type="EMBL" id="KAE9060446.1"/>
    </source>
</evidence>
<accession>A0A6A3E2V1</accession>
<comment type="caution">
    <text evidence="1">The sequence shown here is derived from an EMBL/GenBank/DDBJ whole genome shotgun (WGS) entry which is preliminary data.</text>
</comment>